<keyword evidence="4" id="KW-1185">Reference proteome</keyword>
<evidence type="ECO:0000313" key="3">
    <source>
        <dbReference type="EMBL" id="MBU7596741.1"/>
    </source>
</evidence>
<reference evidence="3" key="1">
    <citation type="submission" date="2021-06" db="EMBL/GenBank/DDBJ databases">
        <title>Sequencing of actinobacteria type strains.</title>
        <authorList>
            <person name="Nguyen G.-S."/>
            <person name="Wentzel A."/>
        </authorList>
    </citation>
    <scope>NUCLEOTIDE SEQUENCE</scope>
    <source>
        <strain evidence="3">P38-E01</strain>
    </source>
</reference>
<accession>A0A949JBH6</accession>
<feature type="compositionally biased region" description="Low complexity" evidence="1">
    <location>
        <begin position="201"/>
        <end position="214"/>
    </location>
</feature>
<dbReference type="SMART" id="SM00418">
    <property type="entry name" value="HTH_ARSR"/>
    <property type="match status" value="1"/>
</dbReference>
<dbReference type="GO" id="GO:0003700">
    <property type="term" value="F:DNA-binding transcription factor activity"/>
    <property type="evidence" value="ECO:0007669"/>
    <property type="project" value="InterPro"/>
</dbReference>
<dbReference type="Gene3D" id="1.10.10.10">
    <property type="entry name" value="Winged helix-like DNA-binding domain superfamily/Winged helix DNA-binding domain"/>
    <property type="match status" value="1"/>
</dbReference>
<dbReference type="InterPro" id="IPR001845">
    <property type="entry name" value="HTH_ArsR_DNA-bd_dom"/>
</dbReference>
<feature type="domain" description="HTH arsR-type" evidence="2">
    <location>
        <begin position="1"/>
        <end position="81"/>
    </location>
</feature>
<evidence type="ECO:0000256" key="1">
    <source>
        <dbReference type="SAM" id="MobiDB-lite"/>
    </source>
</evidence>
<feature type="compositionally biased region" description="Basic and acidic residues" evidence="1">
    <location>
        <begin position="161"/>
        <end position="173"/>
    </location>
</feature>
<dbReference type="Pfam" id="PF12840">
    <property type="entry name" value="HTH_20"/>
    <property type="match status" value="1"/>
</dbReference>
<evidence type="ECO:0000259" key="2">
    <source>
        <dbReference type="SMART" id="SM00418"/>
    </source>
</evidence>
<evidence type="ECO:0000313" key="4">
    <source>
        <dbReference type="Proteomes" id="UP000694501"/>
    </source>
</evidence>
<dbReference type="CDD" id="cd00090">
    <property type="entry name" value="HTH_ARSR"/>
    <property type="match status" value="1"/>
</dbReference>
<protein>
    <submittedName>
        <fullName evidence="3">Helix-turn-helix domain-containing protein</fullName>
    </submittedName>
</protein>
<dbReference type="SUPFAM" id="SSF46785">
    <property type="entry name" value="Winged helix' DNA-binding domain"/>
    <property type="match status" value="1"/>
</dbReference>
<dbReference type="EMBL" id="JAELVF020000001">
    <property type="protein sequence ID" value="MBU7596741.1"/>
    <property type="molecule type" value="Genomic_DNA"/>
</dbReference>
<feature type="compositionally biased region" description="Basic and acidic residues" evidence="1">
    <location>
        <begin position="215"/>
        <end position="249"/>
    </location>
</feature>
<dbReference type="InterPro" id="IPR011991">
    <property type="entry name" value="ArsR-like_HTH"/>
</dbReference>
<sequence>MRALAHPVRMRLTGLLRQYGPSTATRLAERLSINSGAASYHLRQLAAHGYVEEDTERGNARERWWRALHEETHLDTSDLVEQDPAAVNAVLHSVVAGRTLHLQQMLNNYETLPRKWRKASDMSDWTLRLTPEEAVRLREELHEVVARYRQPPAGEGPPGEGLHRAEEHGETQRTEGPFEATATPVAATGAEHVSVAIQILPEPEQQEQPEQSEQPEQHRTEHATHPTHATHTERDESPARASRSESEAS</sequence>
<name>A0A949JBH6_9ACTN</name>
<dbReference type="InterPro" id="IPR036390">
    <property type="entry name" value="WH_DNA-bd_sf"/>
</dbReference>
<organism evidence="3 4">
    <name type="scientific">Streptomyces tardus</name>
    <dbReference type="NCBI Taxonomy" id="2780544"/>
    <lineage>
        <taxon>Bacteria</taxon>
        <taxon>Bacillati</taxon>
        <taxon>Actinomycetota</taxon>
        <taxon>Actinomycetes</taxon>
        <taxon>Kitasatosporales</taxon>
        <taxon>Streptomycetaceae</taxon>
        <taxon>Streptomyces</taxon>
    </lineage>
</organism>
<dbReference type="InterPro" id="IPR036388">
    <property type="entry name" value="WH-like_DNA-bd_sf"/>
</dbReference>
<feature type="region of interest" description="Disordered" evidence="1">
    <location>
        <begin position="147"/>
        <end position="249"/>
    </location>
</feature>
<proteinExistence type="predicted"/>
<dbReference type="AlphaFoldDB" id="A0A949JBH6"/>
<dbReference type="Proteomes" id="UP000694501">
    <property type="component" value="Unassembled WGS sequence"/>
</dbReference>
<comment type="caution">
    <text evidence="3">The sequence shown here is derived from an EMBL/GenBank/DDBJ whole genome shotgun (WGS) entry which is preliminary data.</text>
</comment>
<gene>
    <name evidence="3" type="ORF">JGS22_003570</name>
</gene>